<sequence>MLITLLILKVGLLGVLAAQLQALRLVTEATQRTSVVALSRDILQQLSTLDGVSPTVSVTADSALAMVPCTTSSPCTESDFTQFLIARWQQDWLNDNGYGLLFQPAFCLNKQHGSMQLEASWQGRTTLATQATKGCRTGPDRNVLRLGSQE</sequence>
<name>H3ZCF0_9ALTE</name>
<evidence type="ECO:0000313" key="2">
    <source>
        <dbReference type="Proteomes" id="UP000012046"/>
    </source>
</evidence>
<accession>H3ZCF0</accession>
<dbReference type="STRING" id="1129374.AJE_05116"/>
<keyword evidence="2" id="KW-1185">Reference proteome</keyword>
<dbReference type="EMBL" id="AHTH01000010">
    <property type="protein sequence ID" value="EHR41742.1"/>
    <property type="molecule type" value="Genomic_DNA"/>
</dbReference>
<reference evidence="1 2" key="1">
    <citation type="journal article" date="2012" name="J. Bacteriol.">
        <title>Genome Sequence of Extracellular-Protease-Producing Alishewanella jeotgali Isolated from Traditional Korean Fermented Seafood.</title>
        <authorList>
            <person name="Jung J."/>
            <person name="Chun J."/>
            <person name="Park W."/>
        </authorList>
    </citation>
    <scope>NUCLEOTIDE SEQUENCE [LARGE SCALE GENOMIC DNA]</scope>
    <source>
        <strain evidence="1 2">KCTC 22429</strain>
    </source>
</reference>
<dbReference type="AlphaFoldDB" id="H3ZCF0"/>
<evidence type="ECO:0000313" key="1">
    <source>
        <dbReference type="EMBL" id="EHR41742.1"/>
    </source>
</evidence>
<organism evidence="1 2">
    <name type="scientific">Alishewanella jeotgali KCTC 22429</name>
    <dbReference type="NCBI Taxonomy" id="1129374"/>
    <lineage>
        <taxon>Bacteria</taxon>
        <taxon>Pseudomonadati</taxon>
        <taxon>Pseudomonadota</taxon>
        <taxon>Gammaproteobacteria</taxon>
        <taxon>Alteromonadales</taxon>
        <taxon>Alteromonadaceae</taxon>
        <taxon>Alishewanella</taxon>
    </lineage>
</organism>
<proteinExistence type="predicted"/>
<gene>
    <name evidence="1" type="ORF">AJE_05116</name>
</gene>
<dbReference type="PATRIC" id="fig|1129374.4.peg.1027"/>
<dbReference type="Proteomes" id="UP000012046">
    <property type="component" value="Unassembled WGS sequence"/>
</dbReference>
<protein>
    <submittedName>
        <fullName evidence="1">Type IV pilus biogenesis protein</fullName>
    </submittedName>
</protein>
<comment type="caution">
    <text evidence="1">The sequence shown here is derived from an EMBL/GenBank/DDBJ whole genome shotgun (WGS) entry which is preliminary data.</text>
</comment>